<evidence type="ECO:0000313" key="9">
    <source>
        <dbReference type="Proteomes" id="UP000781958"/>
    </source>
</evidence>
<evidence type="ECO:0000256" key="1">
    <source>
        <dbReference type="ARBA" id="ARBA00004651"/>
    </source>
</evidence>
<dbReference type="Gene3D" id="1.20.1630.10">
    <property type="entry name" value="Formate dehydrogenase/DMSO reductase domain"/>
    <property type="match status" value="1"/>
</dbReference>
<proteinExistence type="inferred from homology"/>
<comment type="subcellular location">
    <subcellularLocation>
        <location evidence="1">Cell membrane</location>
        <topology evidence="1">Multi-pass membrane protein</topology>
    </subcellularLocation>
</comment>
<dbReference type="RefSeq" id="WP_209766401.1">
    <property type="nucleotide sequence ID" value="NZ_JAGINP010000007.1"/>
</dbReference>
<evidence type="ECO:0000256" key="5">
    <source>
        <dbReference type="ARBA" id="ARBA00022989"/>
    </source>
</evidence>
<organism evidence="8 9">
    <name type="scientific">Azospirillum rugosum</name>
    <dbReference type="NCBI Taxonomy" id="416170"/>
    <lineage>
        <taxon>Bacteria</taxon>
        <taxon>Pseudomonadati</taxon>
        <taxon>Pseudomonadota</taxon>
        <taxon>Alphaproteobacteria</taxon>
        <taxon>Rhodospirillales</taxon>
        <taxon>Azospirillaceae</taxon>
        <taxon>Azospirillum</taxon>
    </lineage>
</organism>
<accession>A0ABS4SIZ3</accession>
<evidence type="ECO:0000256" key="6">
    <source>
        <dbReference type="ARBA" id="ARBA00023136"/>
    </source>
</evidence>
<feature type="transmembrane region" description="Helical" evidence="7">
    <location>
        <begin position="169"/>
        <end position="186"/>
    </location>
</feature>
<reference evidence="8 9" key="1">
    <citation type="submission" date="2021-03" db="EMBL/GenBank/DDBJ databases">
        <title>Genomic Encyclopedia of Type Strains, Phase III (KMG-III): the genomes of soil and plant-associated and newly described type strains.</title>
        <authorList>
            <person name="Whitman W."/>
        </authorList>
    </citation>
    <scope>NUCLEOTIDE SEQUENCE [LARGE SCALE GENOMIC DNA]</scope>
    <source>
        <strain evidence="8 9">IMMIB AFH-6</strain>
    </source>
</reference>
<dbReference type="InterPro" id="IPR051817">
    <property type="entry name" value="FDH_cytochrome_b556_subunit"/>
</dbReference>
<feature type="transmembrane region" description="Helical" evidence="7">
    <location>
        <begin position="250"/>
        <end position="271"/>
    </location>
</feature>
<dbReference type="EMBL" id="JAGINP010000007">
    <property type="protein sequence ID" value="MBP2292529.1"/>
    <property type="molecule type" value="Genomic_DNA"/>
</dbReference>
<feature type="transmembrane region" description="Helical" evidence="7">
    <location>
        <begin position="283"/>
        <end position="301"/>
    </location>
</feature>
<dbReference type="NCBIfam" id="NF008133">
    <property type="entry name" value="PRK10881.1"/>
    <property type="match status" value="1"/>
</dbReference>
<evidence type="ECO:0000256" key="7">
    <source>
        <dbReference type="SAM" id="Phobius"/>
    </source>
</evidence>
<dbReference type="InterPro" id="IPR005614">
    <property type="entry name" value="NrfD-like"/>
</dbReference>
<evidence type="ECO:0000313" key="8">
    <source>
        <dbReference type="EMBL" id="MBP2292529.1"/>
    </source>
</evidence>
<keyword evidence="4 7" id="KW-0812">Transmembrane</keyword>
<sequence length="399" mass="43626">MASHAHAHQPIGGRLLTLPFLVCSVLVVIAAFILAQRYGHGLGAVTNLSDGYPWGIWVAIDVVIGSAFGCAGYVMAMLCYILNKGEYHPMVRPAVMASLFGYGLAGAAVLIDLGRYWHFYHLMLPWYAQPNSVMLEVGLCVATYTLVLVVEFAPAFLERFGIEGLRRKLNKVLWVFIALGVLLPTMHQSSLGTMMVIVGHKLSPLWQTQLLPVFFLLTAVLMGFAIVVWESVMASLNFRRPMETPVLKKLAGLMLVVASVFVALRVVDLLVRGQFGQMFGGPQAGWFWVESVLMVGGLALLIPKANRGRSRALFLSSSMLLTAGILYRLNVYLIGFTPAVGPWHYFPSVKEIMVTVGVFALEIALYLVFVKKLPVLHAIEDHSANSGAPTSNAVQAKHG</sequence>
<feature type="transmembrane region" description="Helical" evidence="7">
    <location>
        <begin position="352"/>
        <end position="370"/>
    </location>
</feature>
<keyword evidence="6 7" id="KW-0472">Membrane</keyword>
<keyword evidence="9" id="KW-1185">Reference proteome</keyword>
<evidence type="ECO:0000256" key="3">
    <source>
        <dbReference type="ARBA" id="ARBA00022475"/>
    </source>
</evidence>
<evidence type="ECO:0000256" key="2">
    <source>
        <dbReference type="ARBA" id="ARBA00008929"/>
    </source>
</evidence>
<comment type="similarity">
    <text evidence="2">Belongs to the NrfD family.</text>
</comment>
<feature type="transmembrane region" description="Helical" evidence="7">
    <location>
        <begin position="94"/>
        <end position="113"/>
    </location>
</feature>
<feature type="transmembrane region" description="Helical" evidence="7">
    <location>
        <begin position="12"/>
        <end position="34"/>
    </location>
</feature>
<protein>
    <submittedName>
        <fullName evidence="8">Ni/Fe-hydrogenase subunit HybB-like protein</fullName>
    </submittedName>
</protein>
<feature type="transmembrane region" description="Helical" evidence="7">
    <location>
        <begin position="313"/>
        <end position="332"/>
    </location>
</feature>
<gene>
    <name evidence="8" type="ORF">J2851_002307</name>
</gene>
<keyword evidence="5 7" id="KW-1133">Transmembrane helix</keyword>
<dbReference type="PANTHER" id="PTHR30074">
    <property type="entry name" value="FORMATE DEHYDROGENASE, NITRATE-INDUCIBLE, CYTOCHROME B556 FDN SUBUNIT"/>
    <property type="match status" value="1"/>
</dbReference>
<feature type="transmembrane region" description="Helical" evidence="7">
    <location>
        <begin position="54"/>
        <end position="82"/>
    </location>
</feature>
<dbReference type="PANTHER" id="PTHR30074:SF4">
    <property type="entry name" value="NI_FE-HYDROGENASE 2 B-TYPE CYTOCHROME SUBUNIT-RELATED"/>
    <property type="match status" value="1"/>
</dbReference>
<evidence type="ECO:0000256" key="4">
    <source>
        <dbReference type="ARBA" id="ARBA00022692"/>
    </source>
</evidence>
<keyword evidence="3" id="KW-1003">Cell membrane</keyword>
<dbReference type="Pfam" id="PF03916">
    <property type="entry name" value="NrfD"/>
    <property type="match status" value="1"/>
</dbReference>
<comment type="caution">
    <text evidence="8">The sequence shown here is derived from an EMBL/GenBank/DDBJ whole genome shotgun (WGS) entry which is preliminary data.</text>
</comment>
<feature type="transmembrane region" description="Helical" evidence="7">
    <location>
        <begin position="133"/>
        <end position="157"/>
    </location>
</feature>
<name>A0ABS4SIZ3_9PROT</name>
<feature type="transmembrane region" description="Helical" evidence="7">
    <location>
        <begin position="206"/>
        <end position="229"/>
    </location>
</feature>
<dbReference type="Proteomes" id="UP000781958">
    <property type="component" value="Unassembled WGS sequence"/>
</dbReference>